<dbReference type="GO" id="GO:0043565">
    <property type="term" value="F:sequence-specific DNA binding"/>
    <property type="evidence" value="ECO:0007669"/>
    <property type="project" value="TreeGrafter"/>
</dbReference>
<dbReference type="OrthoDB" id="4748970at2759"/>
<keyword evidence="6 10" id="KW-0863">Zinc-finger</keyword>
<keyword evidence="3" id="KW-1017">Isopeptide bond</keyword>
<keyword evidence="7" id="KW-0862">Zinc</keyword>
<evidence type="ECO:0000256" key="4">
    <source>
        <dbReference type="ARBA" id="ARBA00022723"/>
    </source>
</evidence>
<evidence type="ECO:0000256" key="8">
    <source>
        <dbReference type="ARBA" id="ARBA00022843"/>
    </source>
</evidence>
<sequence>MKRKRSFAKEDVGMSEESDFDSDNDPETPITEPQTPIADGRKILPCPYQGCAKSFNRQARLTEHIRSHTNERPFNCPEKTCDKAFLRDSHLKHHIKSAHTNERDYSCTWANCGKKFATGTRLRRHESSHQTKEKYTCKGFDGCNETFRKHATLSRHILAVHENQKPFPCTEVDAESGEQCHLGFDTAEKLRSHKRAIHDYTRFVCMDCPPLDDDLATQVSFATYALLQAHIAEIHPPTCPQCCLLCTSEKDLRRHLELVHNVVDSDVDMPIDRFFPCTYSNCTRSFTKRGNLNVHVKTVHEHRKDFVCGQTELKLPHEILPNQDSELATASEVAGCGRHFTSKATLEEHVRTVHLGLSSKRQERNRKRKAEKAAYDDYQGAGSSARTKRRRKAPQPTSAIAELTGSANLALAAAYEADPGVGNPFDALAYGTAYSYGIQQGFDHFPMGNVPEEQKQSESNWSLDLDNLAASALVDPLLL</sequence>
<dbReference type="PROSITE" id="PS00028">
    <property type="entry name" value="ZINC_FINGER_C2H2_1"/>
    <property type="match status" value="4"/>
</dbReference>
<keyword evidence="14" id="KW-1185">Reference proteome</keyword>
<evidence type="ECO:0000259" key="12">
    <source>
        <dbReference type="PROSITE" id="PS50157"/>
    </source>
</evidence>
<evidence type="ECO:0000256" key="5">
    <source>
        <dbReference type="ARBA" id="ARBA00022737"/>
    </source>
</evidence>
<protein>
    <recommendedName>
        <fullName evidence="9">Wilms tumor protein homolog</fullName>
    </recommendedName>
</protein>
<dbReference type="SUPFAM" id="SSF57667">
    <property type="entry name" value="beta-beta-alpha zinc fingers"/>
    <property type="match status" value="3"/>
</dbReference>
<evidence type="ECO:0000256" key="11">
    <source>
        <dbReference type="SAM" id="MobiDB-lite"/>
    </source>
</evidence>
<dbReference type="FunFam" id="3.30.160.60:FF:000063">
    <property type="entry name" value="Wilms tumor 1-KTS isoform"/>
    <property type="match status" value="1"/>
</dbReference>
<feature type="compositionally biased region" description="Acidic residues" evidence="11">
    <location>
        <begin position="13"/>
        <end position="26"/>
    </location>
</feature>
<feature type="domain" description="C2H2-type" evidence="12">
    <location>
        <begin position="275"/>
        <end position="305"/>
    </location>
</feature>
<evidence type="ECO:0000256" key="3">
    <source>
        <dbReference type="ARBA" id="ARBA00022499"/>
    </source>
</evidence>
<evidence type="ECO:0000256" key="6">
    <source>
        <dbReference type="ARBA" id="ARBA00022771"/>
    </source>
</evidence>
<keyword evidence="5" id="KW-0677">Repeat</keyword>
<proteinExistence type="predicted"/>
<comment type="caution">
    <text evidence="13">The sequence shown here is derived from an EMBL/GenBank/DDBJ whole genome shotgun (WGS) entry which is preliminary data.</text>
</comment>
<dbReference type="Gene3D" id="3.30.160.60">
    <property type="entry name" value="Classic Zinc Finger"/>
    <property type="match status" value="5"/>
</dbReference>
<evidence type="ECO:0000313" key="14">
    <source>
        <dbReference type="Proteomes" id="UP000606974"/>
    </source>
</evidence>
<feature type="domain" description="C2H2-type" evidence="12">
    <location>
        <begin position="44"/>
        <end position="73"/>
    </location>
</feature>
<evidence type="ECO:0000313" key="13">
    <source>
        <dbReference type="EMBL" id="KAF7504353.1"/>
    </source>
</evidence>
<feature type="domain" description="C2H2-type" evidence="12">
    <location>
        <begin position="331"/>
        <end position="359"/>
    </location>
</feature>
<evidence type="ECO:0000256" key="7">
    <source>
        <dbReference type="ARBA" id="ARBA00022833"/>
    </source>
</evidence>
<feature type="domain" description="C2H2-type" evidence="12">
    <location>
        <begin position="135"/>
        <end position="166"/>
    </location>
</feature>
<dbReference type="GO" id="GO:0005654">
    <property type="term" value="C:nucleoplasm"/>
    <property type="evidence" value="ECO:0007669"/>
    <property type="project" value="UniProtKB-SubCell"/>
</dbReference>
<feature type="region of interest" description="Disordered" evidence="11">
    <location>
        <begin position="1"/>
        <end position="41"/>
    </location>
</feature>
<comment type="subcellular location">
    <subcellularLocation>
        <location evidence="1">Nucleus</location>
        <location evidence="1">Nucleolus</location>
    </subcellularLocation>
    <subcellularLocation>
        <location evidence="2">Nucleus</location>
        <location evidence="2">Nucleoplasm</location>
    </subcellularLocation>
</comment>
<evidence type="ECO:0000256" key="9">
    <source>
        <dbReference type="ARBA" id="ARBA00069242"/>
    </source>
</evidence>
<reference evidence="13" key="1">
    <citation type="submission" date="2020-02" db="EMBL/GenBank/DDBJ databases">
        <authorList>
            <person name="Palmer J.M."/>
        </authorList>
    </citation>
    <scope>NUCLEOTIDE SEQUENCE</scope>
    <source>
        <strain evidence="13">EPUS1.4</strain>
        <tissue evidence="13">Thallus</tissue>
    </source>
</reference>
<dbReference type="EMBL" id="JAACFV010000140">
    <property type="protein sequence ID" value="KAF7504353.1"/>
    <property type="molecule type" value="Genomic_DNA"/>
</dbReference>
<dbReference type="PANTHER" id="PTHR24408:SF61">
    <property type="entry name" value="E3 SUMO-PROTEIN LIGASE ZNF451"/>
    <property type="match status" value="1"/>
</dbReference>
<accession>A0A8H7A8Y8</accession>
<dbReference type="Pfam" id="PF00096">
    <property type="entry name" value="zf-C2H2"/>
    <property type="match status" value="3"/>
</dbReference>
<dbReference type="GO" id="GO:0008270">
    <property type="term" value="F:zinc ion binding"/>
    <property type="evidence" value="ECO:0007669"/>
    <property type="project" value="UniProtKB-KW"/>
</dbReference>
<dbReference type="AlphaFoldDB" id="A0A8H7A8Y8"/>
<dbReference type="GO" id="GO:0000981">
    <property type="term" value="F:DNA-binding transcription factor activity, RNA polymerase II-specific"/>
    <property type="evidence" value="ECO:0007669"/>
    <property type="project" value="TreeGrafter"/>
</dbReference>
<gene>
    <name evidence="13" type="ORF">GJ744_002410</name>
</gene>
<dbReference type="SMART" id="SM00355">
    <property type="entry name" value="ZnF_C2H2"/>
    <property type="match status" value="9"/>
</dbReference>
<name>A0A8H7A8Y8_9EURO</name>
<feature type="domain" description="C2H2-type" evidence="12">
    <location>
        <begin position="105"/>
        <end position="134"/>
    </location>
</feature>
<dbReference type="Proteomes" id="UP000606974">
    <property type="component" value="Unassembled WGS sequence"/>
</dbReference>
<keyword evidence="4" id="KW-0479">Metal-binding</keyword>
<evidence type="ECO:0000256" key="10">
    <source>
        <dbReference type="PROSITE-ProRule" id="PRU00042"/>
    </source>
</evidence>
<dbReference type="PROSITE" id="PS50157">
    <property type="entry name" value="ZINC_FINGER_C2H2_2"/>
    <property type="match status" value="6"/>
</dbReference>
<organism evidence="13 14">
    <name type="scientific">Endocarpon pusillum</name>
    <dbReference type="NCBI Taxonomy" id="364733"/>
    <lineage>
        <taxon>Eukaryota</taxon>
        <taxon>Fungi</taxon>
        <taxon>Dikarya</taxon>
        <taxon>Ascomycota</taxon>
        <taxon>Pezizomycotina</taxon>
        <taxon>Eurotiomycetes</taxon>
        <taxon>Chaetothyriomycetidae</taxon>
        <taxon>Verrucariales</taxon>
        <taxon>Verrucariaceae</taxon>
        <taxon>Endocarpon</taxon>
    </lineage>
</organism>
<dbReference type="GO" id="GO:0005730">
    <property type="term" value="C:nucleolus"/>
    <property type="evidence" value="ECO:0007669"/>
    <property type="project" value="UniProtKB-SubCell"/>
</dbReference>
<keyword evidence="8" id="KW-0832">Ubl conjugation</keyword>
<dbReference type="PANTHER" id="PTHR24408">
    <property type="entry name" value="ZINC FINGER PROTEIN"/>
    <property type="match status" value="1"/>
</dbReference>
<feature type="domain" description="C2H2-type" evidence="12">
    <location>
        <begin position="74"/>
        <end position="104"/>
    </location>
</feature>
<feature type="compositionally biased region" description="Low complexity" evidence="11">
    <location>
        <begin position="27"/>
        <end position="37"/>
    </location>
</feature>
<feature type="region of interest" description="Disordered" evidence="11">
    <location>
        <begin position="355"/>
        <end position="396"/>
    </location>
</feature>
<dbReference type="InterPro" id="IPR013087">
    <property type="entry name" value="Znf_C2H2_type"/>
</dbReference>
<evidence type="ECO:0000256" key="1">
    <source>
        <dbReference type="ARBA" id="ARBA00004604"/>
    </source>
</evidence>
<dbReference type="InterPro" id="IPR036236">
    <property type="entry name" value="Znf_C2H2_sf"/>
</dbReference>
<evidence type="ECO:0000256" key="2">
    <source>
        <dbReference type="ARBA" id="ARBA00004642"/>
    </source>
</evidence>